<dbReference type="SMART" id="SM00387">
    <property type="entry name" value="HATPase_c"/>
    <property type="match status" value="1"/>
</dbReference>
<dbReference type="InterPro" id="IPR002288">
    <property type="entry name" value="DNA_gyrase_B_C"/>
</dbReference>
<dbReference type="GO" id="GO:0046872">
    <property type="term" value="F:metal ion binding"/>
    <property type="evidence" value="ECO:0007669"/>
    <property type="project" value="UniProtKB-KW"/>
</dbReference>
<dbReference type="Gene3D" id="3.40.50.670">
    <property type="match status" value="1"/>
</dbReference>
<dbReference type="OrthoDB" id="9802808at2"/>
<dbReference type="InterPro" id="IPR014721">
    <property type="entry name" value="Ribsml_uS5_D2-typ_fold_subgr"/>
</dbReference>
<evidence type="ECO:0000259" key="8">
    <source>
        <dbReference type="PROSITE" id="PS50880"/>
    </source>
</evidence>
<comment type="cofactor">
    <cofactor evidence="2">
        <name>Mg(2+)</name>
        <dbReference type="ChEBI" id="CHEBI:18420"/>
    </cofactor>
</comment>
<dbReference type="AlphaFoldDB" id="A0A3Q9V9V8"/>
<dbReference type="InterPro" id="IPR018522">
    <property type="entry name" value="TopoIIA_CS"/>
</dbReference>
<evidence type="ECO:0000256" key="5">
    <source>
        <dbReference type="ARBA" id="ARBA00022842"/>
    </source>
</evidence>
<dbReference type="Pfam" id="PF02518">
    <property type="entry name" value="HATPase_c"/>
    <property type="match status" value="1"/>
</dbReference>
<evidence type="ECO:0000256" key="2">
    <source>
        <dbReference type="ARBA" id="ARBA00001946"/>
    </source>
</evidence>
<dbReference type="Pfam" id="PF00204">
    <property type="entry name" value="DNA_gyraseB"/>
    <property type="match status" value="1"/>
</dbReference>
<dbReference type="CDD" id="cd00822">
    <property type="entry name" value="TopoII_Trans_DNA_gyrase"/>
    <property type="match status" value="1"/>
</dbReference>
<organism evidence="9 10">
    <name type="scientific">Metamycoplasma phocicerebrale</name>
    <dbReference type="NCBI Taxonomy" id="142649"/>
    <lineage>
        <taxon>Bacteria</taxon>
        <taxon>Bacillati</taxon>
        <taxon>Mycoplasmatota</taxon>
        <taxon>Mycoplasmoidales</taxon>
        <taxon>Metamycoplasmataceae</taxon>
        <taxon>Metamycoplasma</taxon>
    </lineage>
</organism>
<dbReference type="InterPro" id="IPR036890">
    <property type="entry name" value="HATPase_C_sf"/>
</dbReference>
<keyword evidence="10" id="KW-1185">Reference proteome</keyword>
<dbReference type="RefSeq" id="WP_116171945.1">
    <property type="nucleotide sequence ID" value="NZ_CP033058.2"/>
</dbReference>
<keyword evidence="7" id="KW-0413">Isomerase</keyword>
<dbReference type="InterPro" id="IPR013759">
    <property type="entry name" value="Topo_IIA_B_C"/>
</dbReference>
<dbReference type="CDD" id="cd16928">
    <property type="entry name" value="HATPase_GyrB-like"/>
    <property type="match status" value="1"/>
</dbReference>
<name>A0A3Q9V9V8_9BACT</name>
<keyword evidence="5" id="KW-0460">Magnesium</keyword>
<dbReference type="Pfam" id="PF01751">
    <property type="entry name" value="Toprim"/>
    <property type="match status" value="1"/>
</dbReference>
<gene>
    <name evidence="9" type="ORF">DMC14_000200</name>
</gene>
<dbReference type="PRINTS" id="PR00418">
    <property type="entry name" value="TPI2FAMILY"/>
</dbReference>
<dbReference type="GO" id="GO:0006265">
    <property type="term" value="P:DNA topological change"/>
    <property type="evidence" value="ECO:0007669"/>
    <property type="project" value="InterPro"/>
</dbReference>
<evidence type="ECO:0000256" key="7">
    <source>
        <dbReference type="ARBA" id="ARBA00023235"/>
    </source>
</evidence>
<dbReference type="PROSITE" id="PS50880">
    <property type="entry name" value="TOPRIM"/>
    <property type="match status" value="1"/>
</dbReference>
<dbReference type="Gene3D" id="3.30.565.10">
    <property type="entry name" value="Histidine kinase-like ATPase, C-terminal domain"/>
    <property type="match status" value="1"/>
</dbReference>
<evidence type="ECO:0000313" key="9">
    <source>
        <dbReference type="EMBL" id="AZZ65236.1"/>
    </source>
</evidence>
<dbReference type="InterPro" id="IPR020568">
    <property type="entry name" value="Ribosomal_Su5_D2-typ_SF"/>
</dbReference>
<comment type="catalytic activity">
    <reaction evidence="1">
        <text>ATP-dependent breakage, passage and rejoining of double-stranded DNA.</text>
        <dbReference type="EC" id="5.6.2.2"/>
    </reaction>
</comment>
<dbReference type="InterPro" id="IPR006171">
    <property type="entry name" value="TOPRIM_dom"/>
</dbReference>
<dbReference type="GO" id="GO:0005524">
    <property type="term" value="F:ATP binding"/>
    <property type="evidence" value="ECO:0007669"/>
    <property type="project" value="InterPro"/>
</dbReference>
<dbReference type="PANTHER" id="PTHR45866:SF12">
    <property type="entry name" value="DNA TOPOISOMERASE 4 SUBUNIT B"/>
    <property type="match status" value="1"/>
</dbReference>
<dbReference type="GO" id="GO:0003677">
    <property type="term" value="F:DNA binding"/>
    <property type="evidence" value="ECO:0007669"/>
    <property type="project" value="UniProtKB-KW"/>
</dbReference>
<dbReference type="NCBIfam" id="NF004189">
    <property type="entry name" value="PRK05644.1"/>
    <property type="match status" value="1"/>
</dbReference>
<protein>
    <recommendedName>
        <fullName evidence="3">DNA topoisomerase (ATP-hydrolyzing)</fullName>
        <ecNumber evidence="3">5.6.2.2</ecNumber>
    </recommendedName>
</protein>
<dbReference type="SUPFAM" id="SSF54211">
    <property type="entry name" value="Ribosomal protein S5 domain 2-like"/>
    <property type="match status" value="1"/>
</dbReference>
<sequence>MNTTNYEAKDLKVLKGLDAVIKRPGMYIGSTDSNGLHHLIWEIVDNAIDEALGGFANNIKVVLKKDGSVIVEDNGRGVPINKHESGKTGVELVFTELHAGGKFGDGAYKTSGGLHGVGSSVVNALSSKMEVSVYRDKKEYFTAFKQDTITQKTTMIGGTIKQGTKVQFWPNYEIFKKAKFSSDTVKEKLREASFLISNLKIHYINEITDENIIFQTNEGIKEYIKFVGEGRNFISRTFYASGMAKNGISIEISLAYTDSYNETIYSFVNNVKTRDGGTHETAFKASLTKTINEWWSKNSPTKTKINFDGLDVREGIIAVVSLKVPENILEFVGQTKDKLGTAEARESVEDFFSEKFMFYLNENKVEADKIIEKIKKTYEGRMAARNARNEARKVKNKLDTKKILSGKLTPAQSKNPKVKELFLVEGDSAGGSAKMGRDRVTQAILPLRGVVMNTDKAKLLDILANEELATIINTIGAGIGEDFNVKNSQYGKIIIMTDADVDGAHIQMLLLTFFWRYMKNLIEAGMVYIALPPLYKVTIKNSNNKHFYAWDEEGLREITSQYSNYEIQRYKGLGEMNADQLWETTMNPETRSIVRVNIDQQGLTERNVTTFMSDNSEARKTWINNNIDFSSIDEFDITKNK</sequence>
<dbReference type="SUPFAM" id="SSF55874">
    <property type="entry name" value="ATPase domain of HSP90 chaperone/DNA topoisomerase II/histidine kinase"/>
    <property type="match status" value="1"/>
</dbReference>
<reference evidence="9" key="1">
    <citation type="submission" date="2019-03" db="EMBL/GenBank/DDBJ databases">
        <title>Draft Sequence and Annotation of the Mycoplasma phocicerebrale Strain 1049T Genome.</title>
        <authorList>
            <person name="Frasca S.Jr."/>
            <person name="Kutish G.F."/>
            <person name="Castellanos Gell J."/>
            <person name="Michaels D.L."/>
            <person name="Brown D.R."/>
        </authorList>
    </citation>
    <scope>NUCLEOTIDE SEQUENCE</scope>
    <source>
        <strain evidence="9">1049</strain>
    </source>
</reference>
<dbReference type="InterPro" id="IPR013506">
    <property type="entry name" value="Topo_IIA_bsu_dom2"/>
</dbReference>
<dbReference type="InterPro" id="IPR001241">
    <property type="entry name" value="Topo_IIA"/>
</dbReference>
<proteinExistence type="predicted"/>
<dbReference type="KEGG" id="mphc:DMC14_000200"/>
<dbReference type="EMBL" id="CP033058">
    <property type="protein sequence ID" value="AZZ65236.1"/>
    <property type="molecule type" value="Genomic_DNA"/>
</dbReference>
<dbReference type="SUPFAM" id="SSF56719">
    <property type="entry name" value="Type II DNA topoisomerase"/>
    <property type="match status" value="1"/>
</dbReference>
<feature type="domain" description="Toprim" evidence="8">
    <location>
        <begin position="419"/>
        <end position="533"/>
    </location>
</feature>
<evidence type="ECO:0000256" key="1">
    <source>
        <dbReference type="ARBA" id="ARBA00000185"/>
    </source>
</evidence>
<accession>A0A3Q9V9V8</accession>
<dbReference type="SMART" id="SM00433">
    <property type="entry name" value="TOP2c"/>
    <property type="match status" value="1"/>
</dbReference>
<dbReference type="EC" id="5.6.2.2" evidence="3"/>
<evidence type="ECO:0000256" key="6">
    <source>
        <dbReference type="ARBA" id="ARBA00023125"/>
    </source>
</evidence>
<evidence type="ECO:0000256" key="3">
    <source>
        <dbReference type="ARBA" id="ARBA00012895"/>
    </source>
</evidence>
<keyword evidence="6" id="KW-0238">DNA-binding</keyword>
<dbReference type="FunFam" id="3.30.565.10:FF:000002">
    <property type="entry name" value="DNA gyrase subunit B"/>
    <property type="match status" value="1"/>
</dbReference>
<dbReference type="InterPro" id="IPR013760">
    <property type="entry name" value="Topo_IIA-like_dom_sf"/>
</dbReference>
<dbReference type="GO" id="GO:0034335">
    <property type="term" value="F:DNA negative supercoiling activity"/>
    <property type="evidence" value="ECO:0007669"/>
    <property type="project" value="UniProtKB-ARBA"/>
</dbReference>
<dbReference type="Pfam" id="PF00986">
    <property type="entry name" value="DNA_gyraseB_C"/>
    <property type="match status" value="1"/>
</dbReference>
<dbReference type="InterPro" id="IPR003594">
    <property type="entry name" value="HATPase_dom"/>
</dbReference>
<evidence type="ECO:0000313" key="10">
    <source>
        <dbReference type="Proteomes" id="UP000256585"/>
    </source>
</evidence>
<evidence type="ECO:0000256" key="4">
    <source>
        <dbReference type="ARBA" id="ARBA00022723"/>
    </source>
</evidence>
<dbReference type="PROSITE" id="PS00177">
    <property type="entry name" value="TOPOISOMERASE_II"/>
    <property type="match status" value="1"/>
</dbReference>
<keyword evidence="4" id="KW-0479">Metal-binding</keyword>
<dbReference type="PRINTS" id="PR01159">
    <property type="entry name" value="DNAGYRASEB"/>
</dbReference>
<dbReference type="InterPro" id="IPR000565">
    <property type="entry name" value="Topo_IIA_B"/>
</dbReference>
<dbReference type="Proteomes" id="UP000256585">
    <property type="component" value="Chromosome"/>
</dbReference>
<dbReference type="PANTHER" id="PTHR45866">
    <property type="entry name" value="DNA GYRASE/TOPOISOMERASE SUBUNIT B"/>
    <property type="match status" value="1"/>
</dbReference>
<dbReference type="Gene3D" id="3.30.230.10">
    <property type="match status" value="1"/>
</dbReference>